<dbReference type="Proteomes" id="UP000030949">
    <property type="component" value="Unassembled WGS sequence"/>
</dbReference>
<dbReference type="AlphaFoldDB" id="A0A0B1Z5T5"/>
<dbReference type="PANTHER" id="PTHR31632">
    <property type="entry name" value="IRON TRANSPORTER FTH1"/>
    <property type="match status" value="1"/>
</dbReference>
<dbReference type="InterPro" id="IPR004923">
    <property type="entry name" value="FTR1/Fip1/EfeU"/>
</dbReference>
<protein>
    <submittedName>
        <fullName evidence="7">FTR1 family iron permease</fullName>
    </submittedName>
</protein>
<evidence type="ECO:0000256" key="6">
    <source>
        <dbReference type="SAM" id="Phobius"/>
    </source>
</evidence>
<feature type="transmembrane region" description="Helical" evidence="6">
    <location>
        <begin position="148"/>
        <end position="170"/>
    </location>
</feature>
<keyword evidence="5 6" id="KW-0472">Membrane</keyword>
<comment type="caution">
    <text evidence="7">The sequence shown here is derived from an EMBL/GenBank/DDBJ whole genome shotgun (WGS) entry which is preliminary data.</text>
</comment>
<accession>A0A0B1Z5T5</accession>
<sequence length="285" mass="30578">MTQSMFIVWRESVEALLVIGILQAWVSRQQQADRLLRYVWSGAALGLLLSGVLAGLILLAGEAMSGGANEWFQASLALVASLLIVQMVGWMHRNAGTLKHDLTRQADQRLGRQGGMGLLVLALLAVSREGSETVVFLYGAGARLEGPSLGLFAVGAVAGLVLSLLTVSLLHGSRRFISWPRFFAISEAILLLLGSALLVSGVERIGGQLLAMDWPEAVYRAIGDALWDSSAVLDDGHGLGAFLADFTGYRASPSLLTLLVWLGYWLAVAGWLRPRSKVENLPCPT</sequence>
<proteinExistence type="inferred from homology"/>
<feature type="transmembrane region" description="Helical" evidence="6">
    <location>
        <begin position="71"/>
        <end position="90"/>
    </location>
</feature>
<dbReference type="Pfam" id="PF03239">
    <property type="entry name" value="FTR1"/>
    <property type="match status" value="1"/>
</dbReference>
<evidence type="ECO:0000256" key="3">
    <source>
        <dbReference type="ARBA" id="ARBA00022692"/>
    </source>
</evidence>
<keyword evidence="3 6" id="KW-0812">Transmembrane</keyword>
<dbReference type="GO" id="GO:0033573">
    <property type="term" value="C:high-affinity iron permease complex"/>
    <property type="evidence" value="ECO:0007669"/>
    <property type="project" value="InterPro"/>
</dbReference>
<dbReference type="RefSeq" id="WP_030138809.1">
    <property type="nucleotide sequence ID" value="NZ_JQGJ02000001.1"/>
</dbReference>
<evidence type="ECO:0000256" key="2">
    <source>
        <dbReference type="ARBA" id="ARBA00008333"/>
    </source>
</evidence>
<dbReference type="GO" id="GO:0015093">
    <property type="term" value="F:ferrous iron transmembrane transporter activity"/>
    <property type="evidence" value="ECO:0007669"/>
    <property type="project" value="TreeGrafter"/>
</dbReference>
<feature type="transmembrane region" description="Helical" evidence="6">
    <location>
        <begin position="255"/>
        <end position="272"/>
    </location>
</feature>
<gene>
    <name evidence="7" type="ORF">JZ00_10600</name>
</gene>
<evidence type="ECO:0000256" key="5">
    <source>
        <dbReference type="ARBA" id="ARBA00023136"/>
    </source>
</evidence>
<evidence type="ECO:0000256" key="4">
    <source>
        <dbReference type="ARBA" id="ARBA00022989"/>
    </source>
</evidence>
<feature type="transmembrane region" description="Helical" evidence="6">
    <location>
        <begin position="110"/>
        <end position="128"/>
    </location>
</feature>
<keyword evidence="4 6" id="KW-1133">Transmembrane helix</keyword>
<dbReference type="EMBL" id="JQGJ01000005">
    <property type="protein sequence ID" value="KHK64757.1"/>
    <property type="molecule type" value="Genomic_DNA"/>
</dbReference>
<evidence type="ECO:0000313" key="7">
    <source>
        <dbReference type="EMBL" id="KHK64757.1"/>
    </source>
</evidence>
<feature type="transmembrane region" description="Helical" evidence="6">
    <location>
        <begin position="182"/>
        <end position="202"/>
    </location>
</feature>
<evidence type="ECO:0000313" key="8">
    <source>
        <dbReference type="Proteomes" id="UP000030949"/>
    </source>
</evidence>
<dbReference type="OrthoDB" id="5294331at2"/>
<feature type="transmembrane region" description="Helical" evidence="6">
    <location>
        <begin position="38"/>
        <end position="59"/>
    </location>
</feature>
<reference evidence="8" key="1">
    <citation type="submission" date="2015-03" db="EMBL/GenBank/DDBJ databases">
        <title>Pseudomonas frederiksbergensis hydrocarbon degrader.</title>
        <authorList>
            <person name="Brown L.M."/>
            <person name="Ruiz O.N."/>
            <person name="Mueller S."/>
            <person name="Gunasekera T.S."/>
        </authorList>
    </citation>
    <scope>NUCLEOTIDE SEQUENCE [LARGE SCALE GENOMIC DNA]</scope>
    <source>
        <strain evidence="8">SI8</strain>
    </source>
</reference>
<comment type="subcellular location">
    <subcellularLocation>
        <location evidence="1">Membrane</location>
        <topology evidence="1">Multi-pass membrane protein</topology>
    </subcellularLocation>
</comment>
<evidence type="ECO:0000256" key="1">
    <source>
        <dbReference type="ARBA" id="ARBA00004141"/>
    </source>
</evidence>
<name>A0A0B1Z5T5_9PSED</name>
<comment type="similarity">
    <text evidence="2">Belongs to the oxidase-dependent Fe transporter (OFeT) (TC 9.A.10.1) family.</text>
</comment>
<organism evidence="7 8">
    <name type="scientific">Pseudomonas frederiksbergensis</name>
    <dbReference type="NCBI Taxonomy" id="104087"/>
    <lineage>
        <taxon>Bacteria</taxon>
        <taxon>Pseudomonadati</taxon>
        <taxon>Pseudomonadota</taxon>
        <taxon>Gammaproteobacteria</taxon>
        <taxon>Pseudomonadales</taxon>
        <taxon>Pseudomonadaceae</taxon>
        <taxon>Pseudomonas</taxon>
    </lineage>
</organism>
<dbReference type="PANTHER" id="PTHR31632:SF2">
    <property type="entry name" value="PLASMA MEMBRANE IRON PERMEASE"/>
    <property type="match status" value="1"/>
</dbReference>